<keyword evidence="2" id="KW-1185">Reference proteome</keyword>
<dbReference type="KEGG" id="gmw:113518327"/>
<accession>A0A6J1X0D5</accession>
<protein>
    <submittedName>
        <fullName evidence="3">Uncharacterized protein LOC113518327 isoform X1</fullName>
    </submittedName>
</protein>
<dbReference type="RefSeq" id="XP_026758993.2">
    <property type="nucleotide sequence ID" value="XM_026903192.3"/>
</dbReference>
<dbReference type="InParanoid" id="A0A6J1X0D5"/>
<evidence type="ECO:0000256" key="1">
    <source>
        <dbReference type="SAM" id="SignalP"/>
    </source>
</evidence>
<proteinExistence type="predicted"/>
<dbReference type="Proteomes" id="UP001652740">
    <property type="component" value="Unplaced"/>
</dbReference>
<keyword evidence="1" id="KW-0732">Signal</keyword>
<dbReference type="AlphaFoldDB" id="A0A6J1X0D5"/>
<dbReference type="GeneID" id="113518327"/>
<name>A0A6J1X0D5_GALME</name>
<feature type="signal peptide" evidence="1">
    <location>
        <begin position="1"/>
        <end position="16"/>
    </location>
</feature>
<gene>
    <name evidence="3" type="primary">LOC113518327</name>
</gene>
<evidence type="ECO:0000313" key="3">
    <source>
        <dbReference type="RefSeq" id="XP_026758993.2"/>
    </source>
</evidence>
<sequence>MKKLFLAFLYIYYADSVVLPSVPEHLVPCYRGGGLPLGAPRRLDVFVSLLKKIEVDSKLDTRLLSTSLLRSLRLDGIEEGATAIETDFVLPYRASAFQFYKYKLLMDLFLPTQELLTVDDILDLPEKCLMHKMLSTTVRRWERGDENIVCPLIAQQRQTMSTQSSTRINSRCPIEEGVIQTNWGPITPGTIVSAVAASLESQRVPLTDILNQNVYRDGISEPLMAAARQEWYNEIETFNANEQEETPEVDISNLWVATLAGDLAEVVVNQGPRYGPSPQNLVVGTNNRWNDTLLPRDHYLLPQNITVDWQITDAEILGGIDGLILAYYLPTWLAERRTLRLSQVLEMYYSDEGVSFNTNVRACARQTLFKSMFNTSQILTETSRLARVLSLTQVSAYVPTEEMDRISKAVVTAFENYLPTVLSKYHTDCQSSANVPVMDLIVATDGSWKGYEVEQFMSWLGGALEINMQRSTLALLHGNTGQWIVPSSNNLTTVFSHIANFTDEWPNRLNIRNILSNIIEYSRNKTLLNVEAKASAAPSTVVLIVSPSDQPSSAELDRATSLMNSLRASFFDVYFVYASQNLEGFQNINSEYLDYSELFLQLPSSNVQDVIKSVDTNLVKSEIPTSVIGVHCPFNGTVFEQVEYEDFVLPNRIMAYRIHPFYLREQQLISIQFRNNGQGELLVCTYRGAETSHSCQTLKDREYHIFNLTTPCTTTNYCLPAYFTASARSSSNLCANTDCRLPNEVSYYIVHSGLRCLPLLGRAVRSSPIWIPIALLVVISLLQ</sequence>
<feature type="chain" id="PRO_5046646882" evidence="1">
    <location>
        <begin position="17"/>
        <end position="783"/>
    </location>
</feature>
<reference evidence="3" key="1">
    <citation type="submission" date="2025-08" db="UniProtKB">
        <authorList>
            <consortium name="RefSeq"/>
        </authorList>
    </citation>
    <scope>IDENTIFICATION</scope>
    <source>
        <tissue evidence="3">Whole larvae</tissue>
    </source>
</reference>
<evidence type="ECO:0000313" key="2">
    <source>
        <dbReference type="Proteomes" id="UP001652740"/>
    </source>
</evidence>
<organism evidence="2 3">
    <name type="scientific">Galleria mellonella</name>
    <name type="common">Greater wax moth</name>
    <dbReference type="NCBI Taxonomy" id="7137"/>
    <lineage>
        <taxon>Eukaryota</taxon>
        <taxon>Metazoa</taxon>
        <taxon>Ecdysozoa</taxon>
        <taxon>Arthropoda</taxon>
        <taxon>Hexapoda</taxon>
        <taxon>Insecta</taxon>
        <taxon>Pterygota</taxon>
        <taxon>Neoptera</taxon>
        <taxon>Endopterygota</taxon>
        <taxon>Lepidoptera</taxon>
        <taxon>Glossata</taxon>
        <taxon>Ditrysia</taxon>
        <taxon>Pyraloidea</taxon>
        <taxon>Pyralidae</taxon>
        <taxon>Galleriinae</taxon>
        <taxon>Galleria</taxon>
    </lineage>
</organism>